<accession>A0ABN3W3H5</accession>
<evidence type="ECO:0000256" key="2">
    <source>
        <dbReference type="SAM" id="MobiDB-lite"/>
    </source>
</evidence>
<evidence type="ECO:0000256" key="1">
    <source>
        <dbReference type="ARBA" id="ARBA00005381"/>
    </source>
</evidence>
<comment type="similarity">
    <text evidence="1">Belongs to the adenylyl cyclase class-3 family.</text>
</comment>
<evidence type="ECO:0000313" key="5">
    <source>
        <dbReference type="Proteomes" id="UP001500831"/>
    </source>
</evidence>
<dbReference type="PANTHER" id="PTHR43081">
    <property type="entry name" value="ADENYLATE CYCLASE, TERMINAL-DIFFERENTIATION SPECIFIC-RELATED"/>
    <property type="match status" value="1"/>
</dbReference>
<protein>
    <submittedName>
        <fullName evidence="4">Adenylate/guanylate cyclase domain-containing protein</fullName>
    </submittedName>
</protein>
<dbReference type="PROSITE" id="PS50125">
    <property type="entry name" value="GUANYLATE_CYCLASE_2"/>
    <property type="match status" value="1"/>
</dbReference>
<name>A0ABN3W3H5_9ACTN</name>
<proteinExistence type="inferred from homology"/>
<dbReference type="InterPro" id="IPR001054">
    <property type="entry name" value="A/G_cyclase"/>
</dbReference>
<comment type="caution">
    <text evidence="4">The sequence shown here is derived from an EMBL/GenBank/DDBJ whole genome shotgun (WGS) entry which is preliminary data.</text>
</comment>
<feature type="region of interest" description="Disordered" evidence="2">
    <location>
        <begin position="1"/>
        <end position="20"/>
    </location>
</feature>
<dbReference type="Pfam" id="PF00211">
    <property type="entry name" value="Guanylate_cyc"/>
    <property type="match status" value="1"/>
</dbReference>
<dbReference type="Gene3D" id="3.30.70.1230">
    <property type="entry name" value="Nucleotide cyclase"/>
    <property type="match status" value="1"/>
</dbReference>
<feature type="compositionally biased region" description="Basic and acidic residues" evidence="2">
    <location>
        <begin position="1"/>
        <end position="11"/>
    </location>
</feature>
<organism evidence="4 5">
    <name type="scientific">Streptosporangium fragile</name>
    <dbReference type="NCBI Taxonomy" id="46186"/>
    <lineage>
        <taxon>Bacteria</taxon>
        <taxon>Bacillati</taxon>
        <taxon>Actinomycetota</taxon>
        <taxon>Actinomycetes</taxon>
        <taxon>Streptosporangiales</taxon>
        <taxon>Streptosporangiaceae</taxon>
        <taxon>Streptosporangium</taxon>
    </lineage>
</organism>
<evidence type="ECO:0000313" key="4">
    <source>
        <dbReference type="EMBL" id="GAA2888748.1"/>
    </source>
</evidence>
<dbReference type="InterPro" id="IPR050697">
    <property type="entry name" value="Adenylyl/Guanylyl_Cyclase_3/4"/>
</dbReference>
<sequence length="343" mass="36706">MGRDLLGRDDQAGGEAAGRPTAEQIERLFVGAPPRHTRAEVAELAQVSRDLAGRIWRALGFATLPDDAVAFTDADVAALRRVRAMMEGGVLDDQTVVRMARALGQTTARLAQWQAEIMIGALLDPDQPPGDEDLMAIMEVARRLLPDFEQVLIHVWRAQLAAAGTRLLTIADVTDEPVPTRLTLSVGFADLVSFTQVSRELDERGLADLVEGFESRASDVVAAHGGRLVKTLGDEVLFTVADPRTAAVIALELVDVIREYGLQVRVGLAHGPVLPVMGDVFGTTVNLAARLTAIARPGTIVVDAGLAEALGDAPGVELVRVRRRPARGLGVVQPFVLRRAGNH</sequence>
<dbReference type="SUPFAM" id="SSF55073">
    <property type="entry name" value="Nucleotide cyclase"/>
    <property type="match status" value="1"/>
</dbReference>
<dbReference type="PANTHER" id="PTHR43081:SF19">
    <property type="entry name" value="PH-SENSITIVE ADENYLATE CYCLASE RV1264"/>
    <property type="match status" value="1"/>
</dbReference>
<dbReference type="SMART" id="SM00044">
    <property type="entry name" value="CYCc"/>
    <property type="match status" value="1"/>
</dbReference>
<evidence type="ECO:0000259" key="3">
    <source>
        <dbReference type="PROSITE" id="PS50125"/>
    </source>
</evidence>
<dbReference type="CDD" id="cd07302">
    <property type="entry name" value="CHD"/>
    <property type="match status" value="1"/>
</dbReference>
<keyword evidence="5" id="KW-1185">Reference proteome</keyword>
<reference evidence="4 5" key="1">
    <citation type="journal article" date="2019" name="Int. J. Syst. Evol. Microbiol.">
        <title>The Global Catalogue of Microorganisms (GCM) 10K type strain sequencing project: providing services to taxonomists for standard genome sequencing and annotation.</title>
        <authorList>
            <consortium name="The Broad Institute Genomics Platform"/>
            <consortium name="The Broad Institute Genome Sequencing Center for Infectious Disease"/>
            <person name="Wu L."/>
            <person name="Ma J."/>
        </authorList>
    </citation>
    <scope>NUCLEOTIDE SEQUENCE [LARGE SCALE GENOMIC DNA]</scope>
    <source>
        <strain evidence="4 5">JCM 6242</strain>
    </source>
</reference>
<gene>
    <name evidence="4" type="ORF">GCM10010517_52790</name>
</gene>
<dbReference type="Proteomes" id="UP001500831">
    <property type="component" value="Unassembled WGS sequence"/>
</dbReference>
<dbReference type="EMBL" id="BAAAVI010000043">
    <property type="protein sequence ID" value="GAA2888748.1"/>
    <property type="molecule type" value="Genomic_DNA"/>
</dbReference>
<dbReference type="Pfam" id="PF16701">
    <property type="entry name" value="Ad_Cy_reg"/>
    <property type="match status" value="1"/>
</dbReference>
<dbReference type="InterPro" id="IPR032026">
    <property type="entry name" value="Ad_Cy_reg"/>
</dbReference>
<dbReference type="InterPro" id="IPR029787">
    <property type="entry name" value="Nucleotide_cyclase"/>
</dbReference>
<dbReference type="RefSeq" id="WP_344977009.1">
    <property type="nucleotide sequence ID" value="NZ_BAAAVI010000043.1"/>
</dbReference>
<feature type="domain" description="Guanylate cyclase" evidence="3">
    <location>
        <begin position="185"/>
        <end position="292"/>
    </location>
</feature>